<feature type="compositionally biased region" description="Low complexity" evidence="16">
    <location>
        <begin position="48"/>
        <end position="58"/>
    </location>
</feature>
<dbReference type="GO" id="GO:0007018">
    <property type="term" value="P:microtubule-based movement"/>
    <property type="evidence" value="ECO:0007669"/>
    <property type="project" value="InterPro"/>
</dbReference>
<evidence type="ECO:0000256" key="13">
    <source>
        <dbReference type="ARBA" id="ARBA00034704"/>
    </source>
</evidence>
<evidence type="ECO:0000256" key="15">
    <source>
        <dbReference type="SAM" id="Coils"/>
    </source>
</evidence>
<keyword evidence="12" id="KW-0131">Cell cycle</keyword>
<dbReference type="GO" id="GO:0005524">
    <property type="term" value="F:ATP binding"/>
    <property type="evidence" value="ECO:0007669"/>
    <property type="project" value="UniProtKB-UniRule"/>
</dbReference>
<evidence type="ECO:0000256" key="8">
    <source>
        <dbReference type="ARBA" id="ARBA00022840"/>
    </source>
</evidence>
<dbReference type="GO" id="GO:0008017">
    <property type="term" value="F:microtubule binding"/>
    <property type="evidence" value="ECO:0007669"/>
    <property type="project" value="InterPro"/>
</dbReference>
<keyword evidence="10 14" id="KW-0505">Motor protein</keyword>
<evidence type="ECO:0000256" key="3">
    <source>
        <dbReference type="ARBA" id="ARBA00022553"/>
    </source>
</evidence>
<evidence type="ECO:0000256" key="1">
    <source>
        <dbReference type="ARBA" id="ARBA00004245"/>
    </source>
</evidence>
<feature type="compositionally biased region" description="Low complexity" evidence="16">
    <location>
        <begin position="1"/>
        <end position="23"/>
    </location>
</feature>
<evidence type="ECO:0000256" key="12">
    <source>
        <dbReference type="ARBA" id="ARBA00023306"/>
    </source>
</evidence>
<dbReference type="Pfam" id="PF13931">
    <property type="entry name" value="Microtub_bind"/>
    <property type="match status" value="1"/>
</dbReference>
<evidence type="ECO:0000256" key="5">
    <source>
        <dbReference type="ARBA" id="ARBA00022701"/>
    </source>
</evidence>
<evidence type="ECO:0000256" key="2">
    <source>
        <dbReference type="ARBA" id="ARBA00022490"/>
    </source>
</evidence>
<protein>
    <recommendedName>
        <fullName evidence="17">Kinesin motor domain-containing protein</fullName>
    </recommendedName>
</protein>
<dbReference type="InterPro" id="IPR025901">
    <property type="entry name" value="Kinesin-assoc_MT-bd_dom"/>
</dbReference>
<organism evidence="18 19">
    <name type="scientific">Kwoniella europaea PYCC6329</name>
    <dbReference type="NCBI Taxonomy" id="1423913"/>
    <lineage>
        <taxon>Eukaryota</taxon>
        <taxon>Fungi</taxon>
        <taxon>Dikarya</taxon>
        <taxon>Basidiomycota</taxon>
        <taxon>Agaricomycotina</taxon>
        <taxon>Tremellomycetes</taxon>
        <taxon>Tremellales</taxon>
        <taxon>Cryptococcaceae</taxon>
        <taxon>Kwoniella</taxon>
    </lineage>
</organism>
<dbReference type="SMART" id="SM00129">
    <property type="entry name" value="KISc"/>
    <property type="match status" value="1"/>
</dbReference>
<keyword evidence="3" id="KW-0597">Phosphoprotein</keyword>
<keyword evidence="2" id="KW-0963">Cytoplasm</keyword>
<keyword evidence="6 14" id="KW-0547">Nucleotide-binding</keyword>
<dbReference type="Proteomes" id="UP001358614">
    <property type="component" value="Chromosome 1"/>
</dbReference>
<dbReference type="CDD" id="cd01364">
    <property type="entry name" value="KISc_BimC_Eg5"/>
    <property type="match status" value="1"/>
</dbReference>
<evidence type="ECO:0000313" key="18">
    <source>
        <dbReference type="EMBL" id="WWD02075.1"/>
    </source>
</evidence>
<dbReference type="GO" id="GO:0005876">
    <property type="term" value="C:spindle microtubule"/>
    <property type="evidence" value="ECO:0007669"/>
    <property type="project" value="TreeGrafter"/>
</dbReference>
<dbReference type="InterPro" id="IPR027417">
    <property type="entry name" value="P-loop_NTPase"/>
</dbReference>
<evidence type="ECO:0000259" key="17">
    <source>
        <dbReference type="PROSITE" id="PS50067"/>
    </source>
</evidence>
<dbReference type="PANTHER" id="PTHR47970:SF12">
    <property type="entry name" value="KINESIN FAMILY MEMBER 11"/>
    <property type="match status" value="1"/>
</dbReference>
<feature type="compositionally biased region" description="Pro residues" evidence="16">
    <location>
        <begin position="24"/>
        <end position="34"/>
    </location>
</feature>
<dbReference type="FunFam" id="3.40.850.10:FF:000051">
    <property type="entry name" value="Kinesin-like protein bimC"/>
    <property type="match status" value="1"/>
</dbReference>
<dbReference type="Pfam" id="PF00225">
    <property type="entry name" value="Kinesin"/>
    <property type="match status" value="1"/>
</dbReference>
<comment type="similarity">
    <text evidence="13">Belongs to the TRAFAC class myosin-kinesin ATPase superfamily. Kinesin family. KIN-5/BimC subfamily.</text>
</comment>
<dbReference type="GO" id="GO:0008574">
    <property type="term" value="F:plus-end-directed microtubule motor activity"/>
    <property type="evidence" value="ECO:0007669"/>
    <property type="project" value="TreeGrafter"/>
</dbReference>
<evidence type="ECO:0000256" key="16">
    <source>
        <dbReference type="SAM" id="MobiDB-lite"/>
    </source>
</evidence>
<dbReference type="GeneID" id="91098917"/>
<evidence type="ECO:0000256" key="6">
    <source>
        <dbReference type="ARBA" id="ARBA00022741"/>
    </source>
</evidence>
<dbReference type="InterPro" id="IPR047149">
    <property type="entry name" value="KIF11-like"/>
</dbReference>
<reference evidence="18 19" key="1">
    <citation type="submission" date="2024-01" db="EMBL/GenBank/DDBJ databases">
        <title>Comparative genomics of Cryptococcus and Kwoniella reveals pathogenesis evolution and contrasting modes of karyotype evolution via chromosome fusion or intercentromeric recombination.</title>
        <authorList>
            <person name="Coelho M.A."/>
            <person name="David-Palma M."/>
            <person name="Shea T."/>
            <person name="Bowers K."/>
            <person name="McGinley-Smith S."/>
            <person name="Mohammad A.W."/>
            <person name="Gnirke A."/>
            <person name="Yurkov A.M."/>
            <person name="Nowrousian M."/>
            <person name="Sun S."/>
            <person name="Cuomo C.A."/>
            <person name="Heitman J."/>
        </authorList>
    </citation>
    <scope>NUCLEOTIDE SEQUENCE [LARGE SCALE GENOMIC DNA]</scope>
    <source>
        <strain evidence="18 19">PYCC6329</strain>
    </source>
</reference>
<keyword evidence="19" id="KW-1185">Reference proteome</keyword>
<keyword evidence="5" id="KW-0493">Microtubule</keyword>
<feature type="region of interest" description="Disordered" evidence="16">
    <location>
        <begin position="1"/>
        <end position="81"/>
    </location>
</feature>
<evidence type="ECO:0000256" key="11">
    <source>
        <dbReference type="ARBA" id="ARBA00023212"/>
    </source>
</evidence>
<keyword evidence="7" id="KW-0498">Mitosis</keyword>
<dbReference type="InterPro" id="IPR001752">
    <property type="entry name" value="Kinesin_motor_dom"/>
</dbReference>
<evidence type="ECO:0000256" key="14">
    <source>
        <dbReference type="PROSITE-ProRule" id="PRU00283"/>
    </source>
</evidence>
<feature type="compositionally biased region" description="Low complexity" evidence="16">
    <location>
        <begin position="1115"/>
        <end position="1129"/>
    </location>
</feature>
<dbReference type="SUPFAM" id="SSF52540">
    <property type="entry name" value="P-loop containing nucleoside triphosphate hydrolases"/>
    <property type="match status" value="1"/>
</dbReference>
<evidence type="ECO:0000256" key="9">
    <source>
        <dbReference type="ARBA" id="ARBA00023054"/>
    </source>
</evidence>
<dbReference type="AlphaFoldDB" id="A0AAX4K6U7"/>
<dbReference type="InterPro" id="IPR019821">
    <property type="entry name" value="Kinesin_motor_CS"/>
</dbReference>
<keyword evidence="4" id="KW-0132">Cell division</keyword>
<dbReference type="Gene3D" id="3.40.850.10">
    <property type="entry name" value="Kinesin motor domain"/>
    <property type="match status" value="1"/>
</dbReference>
<dbReference type="GO" id="GO:0072686">
    <property type="term" value="C:mitotic spindle"/>
    <property type="evidence" value="ECO:0007669"/>
    <property type="project" value="TreeGrafter"/>
</dbReference>
<feature type="domain" description="Kinesin motor" evidence="17">
    <location>
        <begin position="84"/>
        <end position="445"/>
    </location>
</feature>
<keyword evidence="8 14" id="KW-0067">ATP-binding</keyword>
<keyword evidence="11" id="KW-0206">Cytoskeleton</keyword>
<name>A0AAX4K6U7_9TREE</name>
<gene>
    <name evidence="18" type="ORF">V865_000113</name>
</gene>
<dbReference type="PRINTS" id="PR00380">
    <property type="entry name" value="KINESINHEAVY"/>
</dbReference>
<dbReference type="GO" id="GO:0051301">
    <property type="term" value="P:cell division"/>
    <property type="evidence" value="ECO:0007669"/>
    <property type="project" value="UniProtKB-KW"/>
</dbReference>
<feature type="compositionally biased region" description="Low complexity" evidence="16">
    <location>
        <begin position="1167"/>
        <end position="1179"/>
    </location>
</feature>
<feature type="binding site" evidence="14">
    <location>
        <begin position="188"/>
        <end position="195"/>
    </location>
    <ligand>
        <name>ATP</name>
        <dbReference type="ChEBI" id="CHEBI:30616"/>
    </ligand>
</feature>
<proteinExistence type="inferred from homology"/>
<evidence type="ECO:0000256" key="7">
    <source>
        <dbReference type="ARBA" id="ARBA00022776"/>
    </source>
</evidence>
<evidence type="ECO:0000313" key="19">
    <source>
        <dbReference type="Proteomes" id="UP001358614"/>
    </source>
</evidence>
<evidence type="ECO:0000256" key="10">
    <source>
        <dbReference type="ARBA" id="ARBA00023175"/>
    </source>
</evidence>
<comment type="subcellular location">
    <subcellularLocation>
        <location evidence="1">Cytoplasm</location>
        <location evidence="1">Cytoskeleton</location>
    </subcellularLocation>
</comment>
<dbReference type="InterPro" id="IPR047241">
    <property type="entry name" value="KIF11-like_kin_motor_dom"/>
</dbReference>
<sequence>MSRRPTTTSRGGISRTASSASTSMPPPSRIPNRPPSVISQSHSTVNNDGSDSRSTSPSRRTRKPSGQSVKDKEVSNGSDNGEINIQVVVRCRGRSQQEVSAASPVITTTTGPMSKAITIETTPLTSSSLASFTTASSYAGSHQPMTKTYPFDKVFGPEADQTMIFNEVADGMLDEVLAGYNCTIFAYGQTGTGKTYTMQGDLELTPLLAPKSTAGIVPRVLHRLFSVLEASENSEFSVKCSYVELYNEELRDLLASEYKGESSGNGGLKLYEDGKKGVNIQGLEETGVRNLKEALNMLEKGVKRRQTAETKMNTESSRSHTIFSITVHVKESSIARGGEDLLRIGKFNLVDLAGSEAIGRSGATDKRAREAGMINQSLLTLGRVISALVEKGSHIPYRESKLTRLLQDSLGGRTKTCIVATVSPTRSNMEETLSTLDYAIRAKSIRNRPEVNAHMTKTGLLKEYVGDIERLKNELMAAREKNGIYIPEEQWREMQEIQTRQKSDYDEAKLKAGIIEVELKTRKKEFDEITSRFLATSEELEQVKEAERQLTDLLEESKIYLDRVKVQLEEEGVISKAYQKGEERLDSVASHLKKTAEESVGDVGGLFDKLARKAKILGSNADSATRFGGELEGLSQELRGGLADLQVVHESLGKDIKEKMELSALRGQEMSQSDLKNLDKSFSAFNDLAKKLSASNEKGQKESSESSKAILAISEEVQSSVRDWAKGVSERSKGMVDDLLEHQQEHLNTVASVLGSTADLVDAVLSTTLSHLTVSSSSAIKSKDLALQASSSEISRLKSQNILLTQLLAEEKEKSARLRTELIGNLTRTIEGFMQQQDESWSNAISRVTRENQVALTGMEVFGGIVQSDYEEGVRKAKDIERDLRIGKETGIRQRQAGEEALGHVRQGLQSKLEEYGAETSQQAESHVQVIDGFCNKLHKSASDVVGKSLARGKKNSELLSALSSNVSQTHQSSRSRLSRLSSEIEELSSTLLTSSSTASASFSASNEKASITLQRIMRSTGDFLENGIQEDVPTGITPKKKNWNVPTGWERTGSREAVLANWRKRQEENDNYNQNSRLAVEVNGNGAGMTGSADGVEDHEDLEREENQYHQDDLSSSSESLVQPVSLSKSTSREVESSPELVTQTTGPPSRTNPLTQPQSQSLRQPSKGKSLLPSKKSTVGMNLDERPNVVILGEGVGVNVPRRGGRR</sequence>
<dbReference type="PANTHER" id="PTHR47970">
    <property type="entry name" value="KINESIN-LIKE PROTEIN KIF11"/>
    <property type="match status" value="1"/>
</dbReference>
<feature type="compositionally biased region" description="Basic and acidic residues" evidence="16">
    <location>
        <begin position="1102"/>
        <end position="1114"/>
    </location>
</feature>
<feature type="region of interest" description="Disordered" evidence="16">
    <location>
        <begin position="1084"/>
        <end position="1186"/>
    </location>
</feature>
<keyword evidence="9 15" id="KW-0175">Coiled coil</keyword>
<evidence type="ECO:0000256" key="4">
    <source>
        <dbReference type="ARBA" id="ARBA00022618"/>
    </source>
</evidence>
<feature type="compositionally biased region" description="Polar residues" evidence="16">
    <location>
        <begin position="1141"/>
        <end position="1166"/>
    </location>
</feature>
<dbReference type="PROSITE" id="PS50067">
    <property type="entry name" value="KINESIN_MOTOR_2"/>
    <property type="match status" value="1"/>
</dbReference>
<dbReference type="PROSITE" id="PS00411">
    <property type="entry name" value="KINESIN_MOTOR_1"/>
    <property type="match status" value="1"/>
</dbReference>
<dbReference type="GO" id="GO:0005634">
    <property type="term" value="C:nucleus"/>
    <property type="evidence" value="ECO:0007669"/>
    <property type="project" value="TreeGrafter"/>
</dbReference>
<dbReference type="KEGG" id="ker:91098917"/>
<dbReference type="RefSeq" id="XP_066080042.1">
    <property type="nucleotide sequence ID" value="XM_066223945.1"/>
</dbReference>
<feature type="coiled-coil region" evidence="15">
    <location>
        <begin position="536"/>
        <end position="563"/>
    </location>
</feature>
<dbReference type="GO" id="GO:0000073">
    <property type="term" value="P:initial mitotic spindle pole body separation"/>
    <property type="evidence" value="ECO:0007669"/>
    <property type="project" value="TreeGrafter"/>
</dbReference>
<accession>A0AAX4K6U7</accession>
<dbReference type="InterPro" id="IPR036961">
    <property type="entry name" value="Kinesin_motor_dom_sf"/>
</dbReference>
<dbReference type="EMBL" id="CP144089">
    <property type="protein sequence ID" value="WWD02075.1"/>
    <property type="molecule type" value="Genomic_DNA"/>
</dbReference>